<organism evidence="2 3">
    <name type="scientific">Halalkalibacter hemicellulosilyticusJCM 9152</name>
    <dbReference type="NCBI Taxonomy" id="1236971"/>
    <lineage>
        <taxon>Bacteria</taxon>
        <taxon>Bacillati</taxon>
        <taxon>Bacillota</taxon>
        <taxon>Bacilli</taxon>
        <taxon>Bacillales</taxon>
        <taxon>Bacillaceae</taxon>
        <taxon>Halalkalibacter</taxon>
    </lineage>
</organism>
<dbReference type="RefSeq" id="WP_035343156.1">
    <property type="nucleotide sequence ID" value="NZ_BAUU01000011.1"/>
</dbReference>
<evidence type="ECO:0000313" key="3">
    <source>
        <dbReference type="Proteomes" id="UP000018895"/>
    </source>
</evidence>
<keyword evidence="3" id="KW-1185">Reference proteome</keyword>
<name>W4QGN7_9BACI</name>
<dbReference type="AlphaFoldDB" id="W4QGN7"/>
<keyword evidence="1" id="KW-0812">Transmembrane</keyword>
<evidence type="ECO:0000256" key="1">
    <source>
        <dbReference type="SAM" id="Phobius"/>
    </source>
</evidence>
<accession>W4QGN7</accession>
<keyword evidence="1" id="KW-1133">Transmembrane helix</keyword>
<dbReference type="Proteomes" id="UP000018895">
    <property type="component" value="Unassembled WGS sequence"/>
</dbReference>
<evidence type="ECO:0000313" key="2">
    <source>
        <dbReference type="EMBL" id="GAE30479.1"/>
    </source>
</evidence>
<proteinExistence type="predicted"/>
<comment type="caution">
    <text evidence="2">The sequence shown here is derived from an EMBL/GenBank/DDBJ whole genome shotgun (WGS) entry which is preliminary data.</text>
</comment>
<reference evidence="2" key="1">
    <citation type="journal article" date="2014" name="Genome Announc.">
        <title>Draft Genome Sequences of Three Alkaliphilic Bacillus Strains, Bacillus wakoensis JCM 9140T, Bacillus akibai JCM 9157T, and Bacillus hemicellulosilyticus JCM 9152T.</title>
        <authorList>
            <person name="Yuki M."/>
            <person name="Oshima K."/>
            <person name="Suda W."/>
            <person name="Oshida Y."/>
            <person name="Kitamura K."/>
            <person name="Iida T."/>
            <person name="Hattori M."/>
            <person name="Ohkuma M."/>
        </authorList>
    </citation>
    <scope>NUCLEOTIDE SEQUENCE [LARGE SCALE GENOMIC DNA]</scope>
    <source>
        <strain evidence="2">JCM 9152</strain>
    </source>
</reference>
<dbReference type="EMBL" id="BAUU01000011">
    <property type="protein sequence ID" value="GAE30479.1"/>
    <property type="molecule type" value="Genomic_DNA"/>
</dbReference>
<gene>
    <name evidence="2" type="ORF">JCM9152_1887</name>
</gene>
<sequence length="117" mass="13589">MNKKRFRVMIAVCMFIFGWYIVYQWIVTNDNLVGKVTYIHIEEEEVQGLEIRASWFSKFDQVSIIIDHDTKVILGGRTISLTELRDNMDIGDRIKIETSDTTLLSAPPIVRALRVEL</sequence>
<protein>
    <submittedName>
        <fullName evidence="2">Uncharacterized protein</fullName>
    </submittedName>
</protein>
<keyword evidence="1" id="KW-0472">Membrane</keyword>
<feature type="transmembrane region" description="Helical" evidence="1">
    <location>
        <begin position="7"/>
        <end position="26"/>
    </location>
</feature>